<comment type="similarity">
    <text evidence="2 10">Belongs to the Mediator complex subunit 31 family.</text>
</comment>
<gene>
    <name evidence="11" type="ORF">BDY17DRAFT_123922</name>
</gene>
<keyword evidence="7 10" id="KW-0804">Transcription</keyword>
<keyword evidence="12" id="KW-1185">Reference proteome</keyword>
<reference evidence="11" key="1">
    <citation type="journal article" date="2020" name="Stud. Mycol.">
        <title>101 Dothideomycetes genomes: a test case for predicting lifestyles and emergence of pathogens.</title>
        <authorList>
            <person name="Haridas S."/>
            <person name="Albert R."/>
            <person name="Binder M."/>
            <person name="Bloem J."/>
            <person name="Labutti K."/>
            <person name="Salamov A."/>
            <person name="Andreopoulos B."/>
            <person name="Baker S."/>
            <person name="Barry K."/>
            <person name="Bills G."/>
            <person name="Bluhm B."/>
            <person name="Cannon C."/>
            <person name="Castanera R."/>
            <person name="Culley D."/>
            <person name="Daum C."/>
            <person name="Ezra D."/>
            <person name="Gonzalez J."/>
            <person name="Henrissat B."/>
            <person name="Kuo A."/>
            <person name="Liang C."/>
            <person name="Lipzen A."/>
            <person name="Lutzoni F."/>
            <person name="Magnuson J."/>
            <person name="Mondo S."/>
            <person name="Nolan M."/>
            <person name="Ohm R."/>
            <person name="Pangilinan J."/>
            <person name="Park H.-J."/>
            <person name="Ramirez L."/>
            <person name="Alfaro M."/>
            <person name="Sun H."/>
            <person name="Tritt A."/>
            <person name="Yoshinaga Y."/>
            <person name="Zwiers L.-H."/>
            <person name="Turgeon B."/>
            <person name="Goodwin S."/>
            <person name="Spatafora J."/>
            <person name="Crous P."/>
            <person name="Grigoriev I."/>
        </authorList>
    </citation>
    <scope>NUCLEOTIDE SEQUENCE</scope>
    <source>
        <strain evidence="11">CBS 113389</strain>
    </source>
</reference>
<dbReference type="GO" id="GO:0016592">
    <property type="term" value="C:mediator complex"/>
    <property type="evidence" value="ECO:0007669"/>
    <property type="project" value="InterPro"/>
</dbReference>
<dbReference type="Proteomes" id="UP000799767">
    <property type="component" value="Unassembled WGS sequence"/>
</dbReference>
<sequence>MAAMATDEPAATAKARDADFYAGYTRFEIELEFVQCLSNPLYLQYLASQKMLESEEFIAYLAYLQYFQEPQYLKYLQYPGPTLRALQLLQEERFRKDILVPAVVEEMIRQGFEAATAGMSR</sequence>
<evidence type="ECO:0000313" key="12">
    <source>
        <dbReference type="Proteomes" id="UP000799767"/>
    </source>
</evidence>
<evidence type="ECO:0000256" key="9">
    <source>
        <dbReference type="ARBA" id="ARBA00025687"/>
    </source>
</evidence>
<dbReference type="RefSeq" id="XP_033590788.1">
    <property type="nucleotide sequence ID" value="XM_033729339.1"/>
</dbReference>
<name>A0A6A6PVM8_9PEZI</name>
<protein>
    <recommendedName>
        <fullName evidence="4 10">Mediator of RNA polymerase II transcription subunit 31</fullName>
    </recommendedName>
</protein>
<evidence type="ECO:0000256" key="1">
    <source>
        <dbReference type="ARBA" id="ARBA00004123"/>
    </source>
</evidence>
<comment type="subcellular location">
    <subcellularLocation>
        <location evidence="1 10">Nucleus</location>
    </subcellularLocation>
</comment>
<keyword evidence="5 10" id="KW-0805">Transcription regulation</keyword>
<evidence type="ECO:0000256" key="10">
    <source>
        <dbReference type="RuleBase" id="RU364129"/>
    </source>
</evidence>
<evidence type="ECO:0000256" key="7">
    <source>
        <dbReference type="ARBA" id="ARBA00023163"/>
    </source>
</evidence>
<dbReference type="FunFam" id="1.10.10.1340:FF:000002">
    <property type="entry name" value="Mediator of RNA polymerase II transcription subunit 31"/>
    <property type="match status" value="1"/>
</dbReference>
<dbReference type="InterPro" id="IPR008831">
    <property type="entry name" value="Mediator_Med31"/>
</dbReference>
<dbReference type="GO" id="GO:0003712">
    <property type="term" value="F:transcription coregulator activity"/>
    <property type="evidence" value="ECO:0007669"/>
    <property type="project" value="InterPro"/>
</dbReference>
<dbReference type="EMBL" id="MU001634">
    <property type="protein sequence ID" value="KAF2484218.1"/>
    <property type="molecule type" value="Genomic_DNA"/>
</dbReference>
<evidence type="ECO:0000256" key="8">
    <source>
        <dbReference type="ARBA" id="ARBA00023242"/>
    </source>
</evidence>
<dbReference type="InterPro" id="IPR038089">
    <property type="entry name" value="Med31_sf"/>
</dbReference>
<proteinExistence type="inferred from homology"/>
<comment type="subunit">
    <text evidence="3 10">Component of the Mediator complex.</text>
</comment>
<evidence type="ECO:0000256" key="6">
    <source>
        <dbReference type="ARBA" id="ARBA00023159"/>
    </source>
</evidence>
<dbReference type="GeneID" id="54470341"/>
<organism evidence="11 12">
    <name type="scientific">Neohortaea acidophila</name>
    <dbReference type="NCBI Taxonomy" id="245834"/>
    <lineage>
        <taxon>Eukaryota</taxon>
        <taxon>Fungi</taxon>
        <taxon>Dikarya</taxon>
        <taxon>Ascomycota</taxon>
        <taxon>Pezizomycotina</taxon>
        <taxon>Dothideomycetes</taxon>
        <taxon>Dothideomycetidae</taxon>
        <taxon>Mycosphaerellales</taxon>
        <taxon>Teratosphaeriaceae</taxon>
        <taxon>Neohortaea</taxon>
    </lineage>
</organism>
<dbReference type="GO" id="GO:0006355">
    <property type="term" value="P:regulation of DNA-templated transcription"/>
    <property type="evidence" value="ECO:0007669"/>
    <property type="project" value="InterPro"/>
</dbReference>
<comment type="function">
    <text evidence="9 10">Component of the Mediator complex, a coactivator involved in the regulated transcription of nearly all RNA polymerase II-dependent genes. Mediator functions as a bridge to convey information from gene-specific regulatory proteins to the basal RNA polymerase II transcription machinery. Mediator is recruited to promoters by direct interactions with regulatory proteins and serves as a scaffold for the assembly of a functional preinitiation complex with RNA polymerase II and the general transcription factors.</text>
</comment>
<evidence type="ECO:0000256" key="5">
    <source>
        <dbReference type="ARBA" id="ARBA00023015"/>
    </source>
</evidence>
<dbReference type="PANTHER" id="PTHR13186">
    <property type="entry name" value="MEDIATOR OF RNA POLYMERASE II TRANSCRIPTION SUBUNIT 31"/>
    <property type="match status" value="1"/>
</dbReference>
<dbReference type="Gene3D" id="1.10.10.1340">
    <property type="entry name" value="Mediator of RNA polymerase II, submodule Med31 (Soh1)"/>
    <property type="match status" value="1"/>
</dbReference>
<dbReference type="AlphaFoldDB" id="A0A6A6PVM8"/>
<keyword evidence="8 10" id="KW-0539">Nucleus</keyword>
<evidence type="ECO:0000256" key="3">
    <source>
        <dbReference type="ARBA" id="ARBA00011837"/>
    </source>
</evidence>
<evidence type="ECO:0000256" key="2">
    <source>
        <dbReference type="ARBA" id="ARBA00006378"/>
    </source>
</evidence>
<evidence type="ECO:0000313" key="11">
    <source>
        <dbReference type="EMBL" id="KAF2484218.1"/>
    </source>
</evidence>
<dbReference type="OrthoDB" id="10257739at2759"/>
<evidence type="ECO:0000256" key="4">
    <source>
        <dbReference type="ARBA" id="ARBA00019660"/>
    </source>
</evidence>
<keyword evidence="6 10" id="KW-0010">Activator</keyword>
<accession>A0A6A6PVM8</accession>
<dbReference type="Pfam" id="PF05669">
    <property type="entry name" value="Med31"/>
    <property type="match status" value="1"/>
</dbReference>